<sequence length="91" mass="10313">MDLSTTPRRTTEGVGELQKTRVAKSVFSIRSLVDVEETELSTQDDERPQNLAIPRDYLDYRQVCILMTGEITAEITSRPEKTRGNIMKNPA</sequence>
<dbReference type="AlphaFoldDB" id="A0A195BQE1"/>
<evidence type="ECO:0000313" key="1">
    <source>
        <dbReference type="EMBL" id="KYM88353.1"/>
    </source>
</evidence>
<proteinExistence type="predicted"/>
<reference evidence="1 2" key="1">
    <citation type="submission" date="2015-09" db="EMBL/GenBank/DDBJ databases">
        <title>Atta colombica WGS genome.</title>
        <authorList>
            <person name="Nygaard S."/>
            <person name="Hu H."/>
            <person name="Boomsma J."/>
            <person name="Zhang G."/>
        </authorList>
    </citation>
    <scope>NUCLEOTIDE SEQUENCE [LARGE SCALE GENOMIC DNA]</scope>
    <source>
        <strain evidence="1">Treedump-2</strain>
        <tissue evidence="1">Whole body</tissue>
    </source>
</reference>
<name>A0A195BQE1_9HYME</name>
<protein>
    <submittedName>
        <fullName evidence="1">Uncharacterized protein</fullName>
    </submittedName>
</protein>
<dbReference type="EMBL" id="KQ976424">
    <property type="protein sequence ID" value="KYM88353.1"/>
    <property type="molecule type" value="Genomic_DNA"/>
</dbReference>
<dbReference type="Proteomes" id="UP000078540">
    <property type="component" value="Unassembled WGS sequence"/>
</dbReference>
<keyword evidence="2" id="KW-1185">Reference proteome</keyword>
<organism evidence="1 2">
    <name type="scientific">Atta colombica</name>
    <dbReference type="NCBI Taxonomy" id="520822"/>
    <lineage>
        <taxon>Eukaryota</taxon>
        <taxon>Metazoa</taxon>
        <taxon>Ecdysozoa</taxon>
        <taxon>Arthropoda</taxon>
        <taxon>Hexapoda</taxon>
        <taxon>Insecta</taxon>
        <taxon>Pterygota</taxon>
        <taxon>Neoptera</taxon>
        <taxon>Endopterygota</taxon>
        <taxon>Hymenoptera</taxon>
        <taxon>Apocrita</taxon>
        <taxon>Aculeata</taxon>
        <taxon>Formicoidea</taxon>
        <taxon>Formicidae</taxon>
        <taxon>Myrmicinae</taxon>
        <taxon>Atta</taxon>
    </lineage>
</organism>
<accession>A0A195BQE1</accession>
<gene>
    <name evidence="1" type="ORF">ALC53_02835</name>
</gene>
<evidence type="ECO:0000313" key="2">
    <source>
        <dbReference type="Proteomes" id="UP000078540"/>
    </source>
</evidence>